<evidence type="ECO:0000259" key="3">
    <source>
        <dbReference type="SMART" id="SM00198"/>
    </source>
</evidence>
<evidence type="ECO:0000256" key="1">
    <source>
        <dbReference type="SAM" id="MobiDB-lite"/>
    </source>
</evidence>
<feature type="region of interest" description="Disordered" evidence="1">
    <location>
        <begin position="216"/>
        <end position="249"/>
    </location>
</feature>
<dbReference type="EMBL" id="UYWX01020299">
    <property type="protein sequence ID" value="VDM30530.1"/>
    <property type="molecule type" value="Genomic_DNA"/>
</dbReference>
<protein>
    <submittedName>
        <fullName evidence="6">SCP domain-containing protein</fullName>
    </submittedName>
</protein>
<dbReference type="WBParaSite" id="TTAC_0000635501-mRNA-1">
    <property type="protein sequence ID" value="TTAC_0000635501-mRNA-1"/>
    <property type="gene ID" value="TTAC_0000635501"/>
</dbReference>
<feature type="signal peptide" evidence="2">
    <location>
        <begin position="1"/>
        <end position="17"/>
    </location>
</feature>
<dbReference type="InterPro" id="IPR035940">
    <property type="entry name" value="CAP_sf"/>
</dbReference>
<feature type="domain" description="SCP" evidence="3">
    <location>
        <begin position="19"/>
        <end position="161"/>
    </location>
</feature>
<proteinExistence type="predicted"/>
<dbReference type="Proteomes" id="UP000274429">
    <property type="component" value="Unassembled WGS sequence"/>
</dbReference>
<name>A0A0R3WZV3_HYDTA</name>
<keyword evidence="5" id="KW-1185">Reference proteome</keyword>
<dbReference type="STRING" id="6205.A0A0R3WZV3"/>
<dbReference type="AlphaFoldDB" id="A0A0R3WZV3"/>
<dbReference type="OrthoDB" id="6283159at2759"/>
<evidence type="ECO:0000256" key="2">
    <source>
        <dbReference type="SAM" id="SignalP"/>
    </source>
</evidence>
<dbReference type="SUPFAM" id="SSF55797">
    <property type="entry name" value="PR-1-like"/>
    <property type="match status" value="1"/>
</dbReference>
<feature type="compositionally biased region" description="Acidic residues" evidence="1">
    <location>
        <begin position="216"/>
        <end position="245"/>
    </location>
</feature>
<reference evidence="4 5" key="2">
    <citation type="submission" date="2018-11" db="EMBL/GenBank/DDBJ databases">
        <authorList>
            <consortium name="Pathogen Informatics"/>
        </authorList>
    </citation>
    <scope>NUCLEOTIDE SEQUENCE [LARGE SCALE GENOMIC DNA]</scope>
</reference>
<gene>
    <name evidence="4" type="ORF">TTAC_LOCUS6340</name>
</gene>
<dbReference type="InterPro" id="IPR014044">
    <property type="entry name" value="CAP_dom"/>
</dbReference>
<keyword evidence="2" id="KW-0732">Signal</keyword>
<feature type="chain" id="PRO_5043133100" evidence="2">
    <location>
        <begin position="18"/>
        <end position="272"/>
    </location>
</feature>
<sequence>MQSVLVCFLAVLCYAHANKFIDGLVEVHSSIRGNFKYLGKTLAPLKYSKELESLAHVWTATCRMVRPFDSRLNNLGSSVITCPHYRSLKHEWRTRMSMEARAFNPATGQCVGSPCEHYREVVQPNNTEFGCATKRCLISKPKMMFIRLSVCLYRAERQSVTTSSIAISTWTPSTSTSTTKAPMVTGITSEESAIKSEKLNTSLKFLLIDNSTLMEEGENIEDADDENEDDEEGEEEEEEEEEEEDMAKGAKKLANLSLTLFSSLFFAMLLLS</sequence>
<evidence type="ECO:0000313" key="4">
    <source>
        <dbReference type="EMBL" id="VDM30530.1"/>
    </source>
</evidence>
<evidence type="ECO:0000313" key="6">
    <source>
        <dbReference type="WBParaSite" id="TTAC_0000635501-mRNA-1"/>
    </source>
</evidence>
<dbReference type="Pfam" id="PF00188">
    <property type="entry name" value="CAP"/>
    <property type="match status" value="1"/>
</dbReference>
<organism evidence="6">
    <name type="scientific">Hydatigena taeniaeformis</name>
    <name type="common">Feline tapeworm</name>
    <name type="synonym">Taenia taeniaeformis</name>
    <dbReference type="NCBI Taxonomy" id="6205"/>
    <lineage>
        <taxon>Eukaryota</taxon>
        <taxon>Metazoa</taxon>
        <taxon>Spiralia</taxon>
        <taxon>Lophotrochozoa</taxon>
        <taxon>Platyhelminthes</taxon>
        <taxon>Cestoda</taxon>
        <taxon>Eucestoda</taxon>
        <taxon>Cyclophyllidea</taxon>
        <taxon>Taeniidae</taxon>
        <taxon>Hydatigera</taxon>
    </lineage>
</organism>
<dbReference type="SMART" id="SM00198">
    <property type="entry name" value="SCP"/>
    <property type="match status" value="1"/>
</dbReference>
<reference evidence="6" key="1">
    <citation type="submission" date="2017-02" db="UniProtKB">
        <authorList>
            <consortium name="WormBaseParasite"/>
        </authorList>
    </citation>
    <scope>IDENTIFICATION</scope>
</reference>
<evidence type="ECO:0000313" key="5">
    <source>
        <dbReference type="Proteomes" id="UP000274429"/>
    </source>
</evidence>
<accession>A0A0R3WZV3</accession>
<dbReference type="Gene3D" id="3.40.33.10">
    <property type="entry name" value="CAP"/>
    <property type="match status" value="1"/>
</dbReference>